<sequence length="157" mass="17748">MKLAVIFGVAALLGWVEAGDAEKQKVLDDFADKSDLQLRQLNKLAQVAGSDLKKKIGENVAIKLKEFEAILKYIGFVNHWGDSEARKILKDNLVSTEEQYADMRKLLKSSDAVWQKIVRNTVEEKLQHFRILLRNVELKANNVTKPSSKSGRESKPL</sequence>
<accession>A0A090XD98</accession>
<reference evidence="2" key="1">
    <citation type="journal article" date="2015" name="PLoS Negl. Trop. Dis.">
        <title>Deep Sequencing Analysis of the Ixodes ricinus Haemocytome.</title>
        <authorList>
            <person name="Kotsyfakis M."/>
            <person name="Kopacek P."/>
            <person name="Franta Z."/>
            <person name="Pedra J.H."/>
            <person name="Ribeiro J.M."/>
        </authorList>
    </citation>
    <scope>NUCLEOTIDE SEQUENCE</scope>
</reference>
<keyword evidence="1" id="KW-0732">Signal</keyword>
<dbReference type="EMBL" id="GBIH01001095">
    <property type="protein sequence ID" value="JAC93615.1"/>
    <property type="molecule type" value="mRNA"/>
</dbReference>
<feature type="signal peptide" evidence="1">
    <location>
        <begin position="1"/>
        <end position="18"/>
    </location>
</feature>
<proteinExistence type="evidence at transcript level"/>
<name>A0A090XD98_IXORI</name>
<organism evidence="2">
    <name type="scientific">Ixodes ricinus</name>
    <name type="common">Common tick</name>
    <name type="synonym">Acarus ricinus</name>
    <dbReference type="NCBI Taxonomy" id="34613"/>
    <lineage>
        <taxon>Eukaryota</taxon>
        <taxon>Metazoa</taxon>
        <taxon>Ecdysozoa</taxon>
        <taxon>Arthropoda</taxon>
        <taxon>Chelicerata</taxon>
        <taxon>Arachnida</taxon>
        <taxon>Acari</taxon>
        <taxon>Parasitiformes</taxon>
        <taxon>Ixodida</taxon>
        <taxon>Ixodoidea</taxon>
        <taxon>Ixodidae</taxon>
        <taxon>Ixodinae</taxon>
        <taxon>Ixodes</taxon>
    </lineage>
</organism>
<dbReference type="AlphaFoldDB" id="A0A090XD98"/>
<evidence type="ECO:0008006" key="3">
    <source>
        <dbReference type="Google" id="ProtNLM"/>
    </source>
</evidence>
<feature type="chain" id="PRO_5001869113" description="Secreted protein" evidence="1">
    <location>
        <begin position="19"/>
        <end position="157"/>
    </location>
</feature>
<evidence type="ECO:0000256" key="1">
    <source>
        <dbReference type="SAM" id="SignalP"/>
    </source>
</evidence>
<evidence type="ECO:0000313" key="2">
    <source>
        <dbReference type="EMBL" id="JAC93615.1"/>
    </source>
</evidence>
<protein>
    <recommendedName>
        <fullName evidence="3">Secreted protein</fullName>
    </recommendedName>
</protein>